<protein>
    <submittedName>
        <fullName evidence="1">Uncharacterized protein</fullName>
    </submittedName>
</protein>
<dbReference type="RefSeq" id="YP_009811816.1">
    <property type="nucleotide sequence ID" value="NC_048056.1"/>
</dbReference>
<evidence type="ECO:0000313" key="1">
    <source>
        <dbReference type="EMBL" id="AXY81665.1"/>
    </source>
</evidence>
<accession>A0A385IFN9</accession>
<organism evidence="1 2">
    <name type="scientific">Pectobacterium phage Gaspode</name>
    <dbReference type="NCBI Taxonomy" id="2320194"/>
    <lineage>
        <taxon>Viruses</taxon>
        <taxon>Duplodnaviria</taxon>
        <taxon>Heunggongvirae</taxon>
        <taxon>Uroviricota</taxon>
        <taxon>Caudoviricetes</taxon>
        <taxon>Autographivirales</taxon>
        <taxon>Autoscriptoviridae</taxon>
        <taxon>Corkvirinae</taxon>
        <taxon>Phimunavirus</taxon>
        <taxon>Phimunavirus gaspode</taxon>
    </lineage>
</organism>
<dbReference type="EMBL" id="MH807811">
    <property type="protein sequence ID" value="AXY81665.1"/>
    <property type="molecule type" value="Genomic_DNA"/>
</dbReference>
<keyword evidence="2" id="KW-1185">Reference proteome</keyword>
<dbReference type="Proteomes" id="UP000264027">
    <property type="component" value="Segment"/>
</dbReference>
<proteinExistence type="predicted"/>
<reference evidence="1 2" key="1">
    <citation type="submission" date="2018-08" db="EMBL/GenBank/DDBJ databases">
        <title>SRE bacteriophages.</title>
        <authorList>
            <person name="Carstens A.B."/>
            <person name="Djurhuus A.M."/>
            <person name="Kot W."/>
            <person name="Hansen L.H."/>
        </authorList>
    </citation>
    <scope>NUCLEOTIDE SEQUENCE [LARGE SCALE GENOMIC DNA]</scope>
</reference>
<dbReference type="KEGG" id="vg:55002845"/>
<name>A0A385IFN9_9CAUD</name>
<evidence type="ECO:0000313" key="2">
    <source>
        <dbReference type="Proteomes" id="UP000264027"/>
    </source>
</evidence>
<dbReference type="GeneID" id="55002845"/>
<sequence length="96" mass="10929">MPMFKQGYTMTIKLRPTASKPKHKNPDLLHGQTYRIIGAGSPSYQEYVNRYFVSAYCGGRTYIVYLTDTVYGGGYDRERVIEAHGLEFVQVDLVEA</sequence>